<name>A0A0B2JEI4_9FIRM</name>
<keyword evidence="1" id="KW-0210">Decarboxylase</keyword>
<evidence type="ECO:0000256" key="3">
    <source>
        <dbReference type="ARBA" id="ARBA00023239"/>
    </source>
</evidence>
<dbReference type="GO" id="GO:0004609">
    <property type="term" value="F:phosphatidylserine decarboxylase activity"/>
    <property type="evidence" value="ECO:0007669"/>
    <property type="project" value="InterPro"/>
</dbReference>
<dbReference type="GO" id="GO:0008654">
    <property type="term" value="P:phospholipid biosynthetic process"/>
    <property type="evidence" value="ECO:0007669"/>
    <property type="project" value="InterPro"/>
</dbReference>
<evidence type="ECO:0000256" key="2">
    <source>
        <dbReference type="ARBA" id="ARBA00023145"/>
    </source>
</evidence>
<evidence type="ECO:0000256" key="5">
    <source>
        <dbReference type="SAM" id="SignalP"/>
    </source>
</evidence>
<keyword evidence="3" id="KW-0456">Lyase</keyword>
<dbReference type="STRING" id="82374.NZ47_13715"/>
<evidence type="ECO:0000256" key="1">
    <source>
        <dbReference type="ARBA" id="ARBA00022793"/>
    </source>
</evidence>
<proteinExistence type="predicted"/>
<sequence length="422" mass="47665">MQRKVVTLLLGMVLLLYSIGAQAAVPPSGLPHSQATISMMKYLNDDPELMRLMEKSIAKARVINPDHNTNPIQSVDELYTFLDWAVTCMPWNVLSDASYPTLYSHIDQSVDYFWFIVDQPLEELENKGYYYPSLQYHEPIATWCREYSQEWGKFLSTKESWNDSYYQRIKQDPSMNMQYGWYADHNVWNSFNDWFARHLVDPSVRPIADSQVVAPADSTPQGIWQIDETGNLIQKEGVAIKSANFTSIPQLLGPGSAYGDAFKGGTLTHTFLDVNDYHRYHFPVSGKIVELRKIPGTNAAGGVTEWDPKLSRYRLIDDIPGWQMIETRDCVVIDTDEYGLVAVLPIGMSQICSCNWEENLAVGDVVKKGDPMGYFLFGGSDIVMVFQSCVDVSLTCPQKESGDGYKHVLMGESYASLVPSKH</sequence>
<dbReference type="EMBL" id="JSCE01000253">
    <property type="protein sequence ID" value="KHM46920.1"/>
    <property type="molecule type" value="Genomic_DNA"/>
</dbReference>
<dbReference type="Pfam" id="PF02666">
    <property type="entry name" value="PS_Dcarbxylase"/>
    <property type="match status" value="1"/>
</dbReference>
<evidence type="ECO:0000256" key="4">
    <source>
        <dbReference type="ARBA" id="ARBA00023317"/>
    </source>
</evidence>
<evidence type="ECO:0000313" key="6">
    <source>
        <dbReference type="EMBL" id="KHM46920.1"/>
    </source>
</evidence>
<accession>A0A0B2JEI4</accession>
<feature type="signal peptide" evidence="5">
    <location>
        <begin position="1"/>
        <end position="23"/>
    </location>
</feature>
<gene>
    <name evidence="6" type="ORF">NZ47_13715</name>
</gene>
<organism evidence="6 7">
    <name type="scientific">Anaerovibrio lipolyticus</name>
    <dbReference type="NCBI Taxonomy" id="82374"/>
    <lineage>
        <taxon>Bacteria</taxon>
        <taxon>Bacillati</taxon>
        <taxon>Bacillota</taxon>
        <taxon>Negativicutes</taxon>
        <taxon>Selenomonadales</taxon>
        <taxon>Selenomonadaceae</taxon>
        <taxon>Anaerovibrio</taxon>
    </lineage>
</organism>
<evidence type="ECO:0000313" key="7">
    <source>
        <dbReference type="Proteomes" id="UP000030993"/>
    </source>
</evidence>
<keyword evidence="4" id="KW-0670">Pyruvate</keyword>
<dbReference type="AlphaFoldDB" id="A0A0B2JEI4"/>
<dbReference type="RefSeq" id="WP_039212202.1">
    <property type="nucleotide sequence ID" value="NZ_JSCE01000253.1"/>
</dbReference>
<keyword evidence="2" id="KW-0865">Zymogen</keyword>
<dbReference type="InterPro" id="IPR003817">
    <property type="entry name" value="PS_Dcarbxylase"/>
</dbReference>
<dbReference type="eggNOG" id="COG0688">
    <property type="taxonomic scope" value="Bacteria"/>
</dbReference>
<dbReference type="Proteomes" id="UP000030993">
    <property type="component" value="Unassembled WGS sequence"/>
</dbReference>
<feature type="chain" id="PRO_5002089891" evidence="5">
    <location>
        <begin position="24"/>
        <end position="422"/>
    </location>
</feature>
<reference evidence="6 7" key="1">
    <citation type="journal article" date="2013" name="PLoS ONE">
        <title>Identification and characterization of three novel lipases belonging to families II and V from Anaerovibrio lipolyticus 5ST.</title>
        <authorList>
            <person name="Prive F."/>
            <person name="Kaderbhai N.N."/>
            <person name="Girdwood S."/>
            <person name="Worgan H.J."/>
            <person name="Pinloche E."/>
            <person name="Scollan N.D."/>
            <person name="Huws S.A."/>
            <person name="Newbold C.J."/>
        </authorList>
    </citation>
    <scope>NUCLEOTIDE SEQUENCE [LARGE SCALE GENOMIC DNA]</scope>
    <source>
        <strain evidence="6 7">5S</strain>
    </source>
</reference>
<dbReference type="PANTHER" id="PTHR10067">
    <property type="entry name" value="PHOSPHATIDYLSERINE DECARBOXYLASE"/>
    <property type="match status" value="1"/>
</dbReference>
<keyword evidence="7" id="KW-1185">Reference proteome</keyword>
<comment type="caution">
    <text evidence="6">The sequence shown here is derived from an EMBL/GenBank/DDBJ whole genome shotgun (WGS) entry which is preliminary data.</text>
</comment>
<dbReference type="PANTHER" id="PTHR10067:SF13">
    <property type="entry name" value="PHOSPHATIDYLSERINE DECARBOXYLASE"/>
    <property type="match status" value="1"/>
</dbReference>
<keyword evidence="5" id="KW-0732">Signal</keyword>
<protein>
    <submittedName>
        <fullName evidence="6">Phosphatidylserine decarboxylase</fullName>
    </submittedName>
</protein>